<dbReference type="GO" id="GO:0030170">
    <property type="term" value="F:pyridoxal phosphate binding"/>
    <property type="evidence" value="ECO:0007669"/>
    <property type="project" value="InterPro"/>
</dbReference>
<dbReference type="FunFam" id="3.40.640.10:FF:000014">
    <property type="entry name" value="Adenosylmethionine-8-amino-7-oxononanoate aminotransferase, probable"/>
    <property type="match status" value="1"/>
</dbReference>
<dbReference type="InterPro" id="IPR015424">
    <property type="entry name" value="PyrdxlP-dep_Trfase"/>
</dbReference>
<dbReference type="Gene3D" id="3.40.640.10">
    <property type="entry name" value="Type I PLP-dependent aspartate aminotransferase-like (Major domain)"/>
    <property type="match status" value="1"/>
</dbReference>
<organism evidence="6 7">
    <name type="scientific">Kutzneria kofuensis</name>
    <dbReference type="NCBI Taxonomy" id="103725"/>
    <lineage>
        <taxon>Bacteria</taxon>
        <taxon>Bacillati</taxon>
        <taxon>Actinomycetota</taxon>
        <taxon>Actinomycetes</taxon>
        <taxon>Pseudonocardiales</taxon>
        <taxon>Pseudonocardiaceae</taxon>
        <taxon>Kutzneria</taxon>
    </lineage>
</organism>
<protein>
    <submittedName>
        <fullName evidence="6">Adenosylmethionine-8-amino-7-oxononanoate aminotransferase</fullName>
    </submittedName>
</protein>
<dbReference type="CDD" id="cd00610">
    <property type="entry name" value="OAT_like"/>
    <property type="match status" value="1"/>
</dbReference>
<dbReference type="RefSeq" id="WP_184866992.1">
    <property type="nucleotide sequence ID" value="NZ_BAAAWY010000024.1"/>
</dbReference>
<evidence type="ECO:0000313" key="7">
    <source>
        <dbReference type="Proteomes" id="UP000585638"/>
    </source>
</evidence>
<dbReference type="Gene3D" id="3.90.1150.10">
    <property type="entry name" value="Aspartate Aminotransferase, domain 1"/>
    <property type="match status" value="1"/>
</dbReference>
<evidence type="ECO:0000256" key="4">
    <source>
        <dbReference type="ARBA" id="ARBA00022898"/>
    </source>
</evidence>
<keyword evidence="2 6" id="KW-0032">Aminotransferase</keyword>
<evidence type="ECO:0000313" key="6">
    <source>
        <dbReference type="EMBL" id="MBB5895165.1"/>
    </source>
</evidence>
<dbReference type="InterPro" id="IPR015422">
    <property type="entry name" value="PyrdxlP-dep_Trfase_small"/>
</dbReference>
<gene>
    <name evidence="6" type="ORF">BJ998_006361</name>
</gene>
<dbReference type="InterPro" id="IPR015421">
    <property type="entry name" value="PyrdxlP-dep_Trfase_major"/>
</dbReference>
<dbReference type="SUPFAM" id="SSF53383">
    <property type="entry name" value="PLP-dependent transferases"/>
    <property type="match status" value="1"/>
</dbReference>
<dbReference type="PROSITE" id="PS00600">
    <property type="entry name" value="AA_TRANSFER_CLASS_3"/>
    <property type="match status" value="1"/>
</dbReference>
<dbReference type="EMBL" id="JACHIR010000001">
    <property type="protein sequence ID" value="MBB5895165.1"/>
    <property type="molecule type" value="Genomic_DNA"/>
</dbReference>
<dbReference type="Pfam" id="PF00202">
    <property type="entry name" value="Aminotran_3"/>
    <property type="match status" value="1"/>
</dbReference>
<dbReference type="PANTHER" id="PTHR43094">
    <property type="entry name" value="AMINOTRANSFERASE"/>
    <property type="match status" value="1"/>
</dbReference>
<dbReference type="PIRSF" id="PIRSF000521">
    <property type="entry name" value="Transaminase_4ab_Lys_Orn"/>
    <property type="match status" value="1"/>
</dbReference>
<accession>A0A7W9KME7</accession>
<dbReference type="Proteomes" id="UP000585638">
    <property type="component" value="Unassembled WGS sequence"/>
</dbReference>
<keyword evidence="7" id="KW-1185">Reference proteome</keyword>
<evidence type="ECO:0000256" key="3">
    <source>
        <dbReference type="ARBA" id="ARBA00022679"/>
    </source>
</evidence>
<dbReference type="GO" id="GO:0008483">
    <property type="term" value="F:transaminase activity"/>
    <property type="evidence" value="ECO:0007669"/>
    <property type="project" value="UniProtKB-KW"/>
</dbReference>
<evidence type="ECO:0000256" key="2">
    <source>
        <dbReference type="ARBA" id="ARBA00022576"/>
    </source>
</evidence>
<comment type="similarity">
    <text evidence="1 5">Belongs to the class-III pyridoxal-phosphate-dependent aminotransferase family.</text>
</comment>
<dbReference type="InterPro" id="IPR049704">
    <property type="entry name" value="Aminotrans_3_PPA_site"/>
</dbReference>
<evidence type="ECO:0000256" key="1">
    <source>
        <dbReference type="ARBA" id="ARBA00008954"/>
    </source>
</evidence>
<proteinExistence type="inferred from homology"/>
<dbReference type="AlphaFoldDB" id="A0A7W9KME7"/>
<dbReference type="InterPro" id="IPR005814">
    <property type="entry name" value="Aminotrans_3"/>
</dbReference>
<keyword evidence="4 5" id="KW-0663">Pyridoxal phosphate</keyword>
<name>A0A7W9KME7_9PSEU</name>
<evidence type="ECO:0000256" key="5">
    <source>
        <dbReference type="RuleBase" id="RU003560"/>
    </source>
</evidence>
<sequence length="431" mass="47025">MTDSVKRGLRDHLLLHFGQHAKLRDGEYPLVIDRAEGVHVIDTDGRRYLDALSCLFCAQLGYSYGDEFAEAATAQLKRLPFNTNWNTAHPPAIELAERLAGLAPDGINRAFFTSGGSEAVESAWKIARQYHVANGQPERVKAVARRTAYHGQTLGALALTGIPALKDPFGPPAIDVARVPNTGEGDLEFLLRETEETIIAADPGTIGMLIAEPVQNAGGCFTPPTGYWAGLRELADRYGFLLVADEVITGFGRIGEYFAVPEVVPDMITIAKGLTSAYAPMGAVLVSDRVAEPYFRPGQALSHGITFGGHPLAAAIALRNLEIFERDKILDGVRELAPHLRRRMHELHRLDVVKDVRGDGFFYAAELDLADPAQIKGAIPRRLREVGLIARADDRGAPVVQIAPPLVCEREHLDEIVDKIGNVLGEFLQEH</sequence>
<comment type="caution">
    <text evidence="6">The sequence shown here is derived from an EMBL/GenBank/DDBJ whole genome shotgun (WGS) entry which is preliminary data.</text>
</comment>
<reference evidence="6 7" key="1">
    <citation type="submission" date="2020-08" db="EMBL/GenBank/DDBJ databases">
        <title>Sequencing the genomes of 1000 actinobacteria strains.</title>
        <authorList>
            <person name="Klenk H.-P."/>
        </authorList>
    </citation>
    <scope>NUCLEOTIDE SEQUENCE [LARGE SCALE GENOMIC DNA]</scope>
    <source>
        <strain evidence="6 7">DSM 43851</strain>
    </source>
</reference>
<keyword evidence="3 6" id="KW-0808">Transferase</keyword>
<dbReference type="PANTHER" id="PTHR43094:SF1">
    <property type="entry name" value="AMINOTRANSFERASE CLASS-III"/>
    <property type="match status" value="1"/>
</dbReference>